<keyword evidence="7 8" id="KW-0472">Membrane</keyword>
<protein>
    <recommendedName>
        <fullName evidence="8">Nickel/cobalt efflux system</fullName>
    </recommendedName>
</protein>
<evidence type="ECO:0000256" key="2">
    <source>
        <dbReference type="ARBA" id="ARBA00010892"/>
    </source>
</evidence>
<dbReference type="GO" id="GO:0012505">
    <property type="term" value="C:endomembrane system"/>
    <property type="evidence" value="ECO:0007669"/>
    <property type="project" value="UniProtKB-SubCell"/>
</dbReference>
<name>A0A1I4M4N7_9FIRM</name>
<comment type="subcellular location">
    <subcellularLocation>
        <location evidence="8">Cell membrane</location>
        <topology evidence="8">Multi-pass membrane protein</topology>
    </subcellularLocation>
    <subcellularLocation>
        <location evidence="1">Endomembrane system</location>
        <topology evidence="1">Multi-pass membrane protein</topology>
    </subcellularLocation>
</comment>
<keyword evidence="5 8" id="KW-0812">Transmembrane</keyword>
<evidence type="ECO:0000256" key="1">
    <source>
        <dbReference type="ARBA" id="ARBA00004127"/>
    </source>
</evidence>
<reference evidence="10" key="1">
    <citation type="submission" date="2016-10" db="EMBL/GenBank/DDBJ databases">
        <authorList>
            <person name="Varghese N."/>
            <person name="Submissions S."/>
        </authorList>
    </citation>
    <scope>NUCLEOTIDE SEQUENCE [LARGE SCALE GENOMIC DNA]</scope>
    <source>
        <strain evidence="10">DSM 13327</strain>
    </source>
</reference>
<dbReference type="GO" id="GO:0005886">
    <property type="term" value="C:plasma membrane"/>
    <property type="evidence" value="ECO:0007669"/>
    <property type="project" value="UniProtKB-SubCell"/>
</dbReference>
<evidence type="ECO:0000256" key="4">
    <source>
        <dbReference type="ARBA" id="ARBA00022596"/>
    </source>
</evidence>
<proteinExistence type="inferred from homology"/>
<organism evidence="9 10">
    <name type="scientific">Pelosinus propionicus DSM 13327</name>
    <dbReference type="NCBI Taxonomy" id="1123291"/>
    <lineage>
        <taxon>Bacteria</taxon>
        <taxon>Bacillati</taxon>
        <taxon>Bacillota</taxon>
        <taxon>Negativicutes</taxon>
        <taxon>Selenomonadales</taxon>
        <taxon>Sporomusaceae</taxon>
        <taxon>Pelosinus</taxon>
    </lineage>
</organism>
<evidence type="ECO:0000256" key="7">
    <source>
        <dbReference type="ARBA" id="ARBA00023136"/>
    </source>
</evidence>
<accession>A0A1I4M4N7</accession>
<evidence type="ECO:0000256" key="3">
    <source>
        <dbReference type="ARBA" id="ARBA00022448"/>
    </source>
</evidence>
<dbReference type="InterPro" id="IPR004688">
    <property type="entry name" value="Ni/Co_transpt"/>
</dbReference>
<dbReference type="AlphaFoldDB" id="A0A1I4M4N7"/>
<keyword evidence="3 8" id="KW-0813">Transport</keyword>
<dbReference type="InterPro" id="IPR011541">
    <property type="entry name" value="Ni/Co_transpt_high_affinity"/>
</dbReference>
<keyword evidence="6 8" id="KW-1133">Transmembrane helix</keyword>
<dbReference type="STRING" id="1123291.SAMN04490355_102958"/>
<feature type="transmembrane region" description="Helical" evidence="8">
    <location>
        <begin position="12"/>
        <end position="34"/>
    </location>
</feature>
<gene>
    <name evidence="9" type="ORF">SAMN04490355_102958</name>
</gene>
<evidence type="ECO:0000256" key="5">
    <source>
        <dbReference type="ARBA" id="ARBA00022692"/>
    </source>
</evidence>
<sequence length="81" mass="8909">MNTNQYKGFRGIRFGVYVGILHLIGFNCLFASTADSTLLGLGFLAYTLGMRHAFDADHIVAIDNTIRKLVQQKEDAVGVGF</sequence>
<dbReference type="PANTHER" id="PTHR31611">
    <property type="entry name" value="HIGH-AFFINITY NICKEL TRANSPORT PROTEIN NIC1"/>
    <property type="match status" value="1"/>
</dbReference>
<evidence type="ECO:0000313" key="10">
    <source>
        <dbReference type="Proteomes" id="UP000199520"/>
    </source>
</evidence>
<dbReference type="Pfam" id="PF03824">
    <property type="entry name" value="NicO"/>
    <property type="match status" value="1"/>
</dbReference>
<dbReference type="PANTHER" id="PTHR31611:SF0">
    <property type="entry name" value="HIGH-AFFINITY NICKEL TRANSPORT PROTEIN NIC1"/>
    <property type="match status" value="1"/>
</dbReference>
<keyword evidence="10" id="KW-1185">Reference proteome</keyword>
<comment type="caution">
    <text evidence="8">Lacks conserved residue(s) required for the propagation of feature annotation.</text>
</comment>
<evidence type="ECO:0000256" key="6">
    <source>
        <dbReference type="ARBA" id="ARBA00022989"/>
    </source>
</evidence>
<dbReference type="Proteomes" id="UP000199520">
    <property type="component" value="Unassembled WGS sequence"/>
</dbReference>
<dbReference type="EMBL" id="FOTS01000029">
    <property type="protein sequence ID" value="SFL97995.1"/>
    <property type="molecule type" value="Genomic_DNA"/>
</dbReference>
<dbReference type="GO" id="GO:0015099">
    <property type="term" value="F:nickel cation transmembrane transporter activity"/>
    <property type="evidence" value="ECO:0007669"/>
    <property type="project" value="UniProtKB-UniRule"/>
</dbReference>
<evidence type="ECO:0000256" key="8">
    <source>
        <dbReference type="RuleBase" id="RU362101"/>
    </source>
</evidence>
<evidence type="ECO:0000313" key="9">
    <source>
        <dbReference type="EMBL" id="SFL97995.1"/>
    </source>
</evidence>
<comment type="similarity">
    <text evidence="2 8">Belongs to the NiCoT transporter (TC 2.A.52) family.</text>
</comment>
<keyword evidence="4" id="KW-0533">Nickel</keyword>